<protein>
    <submittedName>
        <fullName evidence="1">Kinase</fullName>
    </submittedName>
</protein>
<dbReference type="Proteomes" id="UP001240250">
    <property type="component" value="Unassembled WGS sequence"/>
</dbReference>
<dbReference type="GO" id="GO:0016301">
    <property type="term" value="F:kinase activity"/>
    <property type="evidence" value="ECO:0007669"/>
    <property type="project" value="UniProtKB-KW"/>
</dbReference>
<keyword evidence="1" id="KW-0808">Transferase</keyword>
<dbReference type="InterPro" id="IPR027417">
    <property type="entry name" value="P-loop_NTPase"/>
</dbReference>
<reference evidence="1 2" key="1">
    <citation type="submission" date="2023-07" db="EMBL/GenBank/DDBJ databases">
        <title>Sequencing the genomes of 1000 actinobacteria strains.</title>
        <authorList>
            <person name="Klenk H.-P."/>
        </authorList>
    </citation>
    <scope>NUCLEOTIDE SEQUENCE [LARGE SCALE GENOMIC DNA]</scope>
    <source>
        <strain evidence="1 2">DSM 14785</strain>
    </source>
</reference>
<evidence type="ECO:0000313" key="2">
    <source>
        <dbReference type="Proteomes" id="UP001240250"/>
    </source>
</evidence>
<comment type="caution">
    <text evidence="1">The sequence shown here is derived from an EMBL/GenBank/DDBJ whole genome shotgun (WGS) entry which is preliminary data.</text>
</comment>
<dbReference type="EMBL" id="JAUSVM010000001">
    <property type="protein sequence ID" value="MDQ0424031.1"/>
    <property type="molecule type" value="Genomic_DNA"/>
</dbReference>
<dbReference type="Pfam" id="PF13671">
    <property type="entry name" value="AAA_33"/>
    <property type="match status" value="1"/>
</dbReference>
<organism evidence="1 2">
    <name type="scientific">Cellulomonas iranensis</name>
    <dbReference type="NCBI Taxonomy" id="76862"/>
    <lineage>
        <taxon>Bacteria</taxon>
        <taxon>Bacillati</taxon>
        <taxon>Actinomycetota</taxon>
        <taxon>Actinomycetes</taxon>
        <taxon>Micrococcales</taxon>
        <taxon>Cellulomonadaceae</taxon>
        <taxon>Cellulomonas</taxon>
    </lineage>
</organism>
<sequence length="39" mass="4071">MTRLEIPATCLVVLVGTSGSGKSTFAARHFGPFETVSSD</sequence>
<name>A0ABU0GFA4_9CELL</name>
<keyword evidence="1" id="KW-0418">Kinase</keyword>
<proteinExistence type="predicted"/>
<dbReference type="Gene3D" id="3.40.50.300">
    <property type="entry name" value="P-loop containing nucleotide triphosphate hydrolases"/>
    <property type="match status" value="1"/>
</dbReference>
<gene>
    <name evidence="1" type="ORF">JO380_000412</name>
</gene>
<keyword evidence="2" id="KW-1185">Reference proteome</keyword>
<evidence type="ECO:0000313" key="1">
    <source>
        <dbReference type="EMBL" id="MDQ0424031.1"/>
    </source>
</evidence>
<accession>A0ABU0GFA4</accession>